<proteinExistence type="predicted"/>
<evidence type="ECO:0000313" key="1">
    <source>
        <dbReference type="EMBL" id="MEQ2248123.1"/>
    </source>
</evidence>
<sequence>MVRDEATNPHKVLRFVHTGGRWLLLPLVYNITDTWQIPQHCEYALHHTFLPDMAQRPTITHRSISFSHASGKYACTHSSSSNSKVDKQRVIPIALYCQFHVLLYM</sequence>
<organism evidence="1 2">
    <name type="scientific">Ilyodon furcidens</name>
    <name type="common">goldbreast splitfin</name>
    <dbReference type="NCBI Taxonomy" id="33524"/>
    <lineage>
        <taxon>Eukaryota</taxon>
        <taxon>Metazoa</taxon>
        <taxon>Chordata</taxon>
        <taxon>Craniata</taxon>
        <taxon>Vertebrata</taxon>
        <taxon>Euteleostomi</taxon>
        <taxon>Actinopterygii</taxon>
        <taxon>Neopterygii</taxon>
        <taxon>Teleostei</taxon>
        <taxon>Neoteleostei</taxon>
        <taxon>Acanthomorphata</taxon>
        <taxon>Ovalentaria</taxon>
        <taxon>Atherinomorphae</taxon>
        <taxon>Cyprinodontiformes</taxon>
        <taxon>Goodeidae</taxon>
        <taxon>Ilyodon</taxon>
    </lineage>
</organism>
<protein>
    <submittedName>
        <fullName evidence="1">Uncharacterized protein</fullName>
    </submittedName>
</protein>
<comment type="caution">
    <text evidence="1">The sequence shown here is derived from an EMBL/GenBank/DDBJ whole genome shotgun (WGS) entry which is preliminary data.</text>
</comment>
<gene>
    <name evidence="1" type="ORF">ILYODFUR_016066</name>
</gene>
<keyword evidence="2" id="KW-1185">Reference proteome</keyword>
<accession>A0ABV0UVS8</accession>
<reference evidence="1 2" key="1">
    <citation type="submission" date="2021-06" db="EMBL/GenBank/DDBJ databases">
        <authorList>
            <person name="Palmer J.M."/>
        </authorList>
    </citation>
    <scope>NUCLEOTIDE SEQUENCE [LARGE SCALE GENOMIC DNA]</scope>
    <source>
        <strain evidence="2">if_2019</strain>
        <tissue evidence="1">Muscle</tissue>
    </source>
</reference>
<dbReference type="Proteomes" id="UP001482620">
    <property type="component" value="Unassembled WGS sequence"/>
</dbReference>
<evidence type="ECO:0000313" key="2">
    <source>
        <dbReference type="Proteomes" id="UP001482620"/>
    </source>
</evidence>
<name>A0ABV0UVS8_9TELE</name>
<dbReference type="EMBL" id="JAHRIQ010082542">
    <property type="protein sequence ID" value="MEQ2248123.1"/>
    <property type="molecule type" value="Genomic_DNA"/>
</dbReference>